<dbReference type="EMBL" id="CAJJDN010000157">
    <property type="protein sequence ID" value="CAD8125168.1"/>
    <property type="molecule type" value="Genomic_DNA"/>
</dbReference>
<dbReference type="PANTHER" id="PTHR23001:SF3">
    <property type="entry name" value="EUKARYOTIC TRANSLATION INITIATION FACTOR 2 SUBUNIT 2"/>
    <property type="match status" value="1"/>
</dbReference>
<dbReference type="Pfam" id="PF01873">
    <property type="entry name" value="eIF-5_eIF-2B"/>
    <property type="match status" value="1"/>
</dbReference>
<dbReference type="GO" id="GO:0003743">
    <property type="term" value="F:translation initiation factor activity"/>
    <property type="evidence" value="ECO:0007669"/>
    <property type="project" value="InterPro"/>
</dbReference>
<gene>
    <name evidence="2" type="ORF">PSON_ATCC_30995.1.T1570002</name>
</gene>
<dbReference type="SMART" id="SM00653">
    <property type="entry name" value="eIF2B_5"/>
    <property type="match status" value="1"/>
</dbReference>
<keyword evidence="3" id="KW-1185">Reference proteome</keyword>
<organism evidence="2 3">
    <name type="scientific">Paramecium sonneborni</name>
    <dbReference type="NCBI Taxonomy" id="65129"/>
    <lineage>
        <taxon>Eukaryota</taxon>
        <taxon>Sar</taxon>
        <taxon>Alveolata</taxon>
        <taxon>Ciliophora</taxon>
        <taxon>Intramacronucleata</taxon>
        <taxon>Oligohymenophorea</taxon>
        <taxon>Peniculida</taxon>
        <taxon>Parameciidae</taxon>
        <taxon>Paramecium</taxon>
    </lineage>
</organism>
<feature type="domain" description="Translation initiation factor IF2/IF5" evidence="1">
    <location>
        <begin position="56"/>
        <end position="166"/>
    </location>
</feature>
<dbReference type="OrthoDB" id="10255414at2759"/>
<dbReference type="PANTHER" id="PTHR23001">
    <property type="entry name" value="EUKARYOTIC TRANSLATION INITIATION FACTOR"/>
    <property type="match status" value="1"/>
</dbReference>
<evidence type="ECO:0000259" key="1">
    <source>
        <dbReference type="SMART" id="SM00653"/>
    </source>
</evidence>
<reference evidence="2" key="1">
    <citation type="submission" date="2021-01" db="EMBL/GenBank/DDBJ databases">
        <authorList>
            <consortium name="Genoscope - CEA"/>
            <person name="William W."/>
        </authorList>
    </citation>
    <scope>NUCLEOTIDE SEQUENCE</scope>
</reference>
<dbReference type="GO" id="GO:0003729">
    <property type="term" value="F:mRNA binding"/>
    <property type="evidence" value="ECO:0007669"/>
    <property type="project" value="TreeGrafter"/>
</dbReference>
<comment type="caution">
    <text evidence="2">The sequence shown here is derived from an EMBL/GenBank/DDBJ whole genome shotgun (WGS) entry which is preliminary data.</text>
</comment>
<accession>A0A8S1RB84</accession>
<dbReference type="InterPro" id="IPR045196">
    <property type="entry name" value="IF2/IF5"/>
</dbReference>
<evidence type="ECO:0000313" key="2">
    <source>
        <dbReference type="EMBL" id="CAD8125168.1"/>
    </source>
</evidence>
<evidence type="ECO:0000313" key="3">
    <source>
        <dbReference type="Proteomes" id="UP000692954"/>
    </source>
</evidence>
<dbReference type="GO" id="GO:0031369">
    <property type="term" value="F:translation initiation factor binding"/>
    <property type="evidence" value="ECO:0007669"/>
    <property type="project" value="TreeGrafter"/>
</dbReference>
<dbReference type="GO" id="GO:0001731">
    <property type="term" value="P:formation of translation preinitiation complex"/>
    <property type="evidence" value="ECO:0007669"/>
    <property type="project" value="TreeGrafter"/>
</dbReference>
<dbReference type="GO" id="GO:0005850">
    <property type="term" value="C:eukaryotic translation initiation factor 2 complex"/>
    <property type="evidence" value="ECO:0007669"/>
    <property type="project" value="TreeGrafter"/>
</dbReference>
<name>A0A8S1RB84_9CILI</name>
<dbReference type="InterPro" id="IPR002735">
    <property type="entry name" value="Transl_init_fac_IF2/IF5_dom"/>
</dbReference>
<proteinExistence type="predicted"/>
<sequence length="180" mass="21173">MNDNDSISLINSSIQTIKQNIILIDNTEIKKQQNKEQYVKALDRILLLLQQHKFTKTKLSLAKPEVEIKGARSIWLNYSKICNQMKMNSVFVNQYFKAQFYAQLLIKNQKMIIIGQRIKSKVLESYLIDFLKQYLICQQCKMAETKLVKNRKTKLISKECKVCKATCTVDESKFKYFKFP</sequence>
<dbReference type="AlphaFoldDB" id="A0A8S1RB84"/>
<dbReference type="Proteomes" id="UP000692954">
    <property type="component" value="Unassembled WGS sequence"/>
</dbReference>
<protein>
    <recommendedName>
        <fullName evidence="1">Translation initiation factor IF2/IF5 domain-containing protein</fullName>
    </recommendedName>
</protein>